<dbReference type="InterPro" id="IPR013783">
    <property type="entry name" value="Ig-like_fold"/>
</dbReference>
<evidence type="ECO:0000313" key="4">
    <source>
        <dbReference type="Proteomes" id="UP000007266"/>
    </source>
</evidence>
<evidence type="ECO:0000259" key="1">
    <source>
        <dbReference type="Pfam" id="PF24291"/>
    </source>
</evidence>
<organism evidence="3 4">
    <name type="scientific">Tribolium castaneum</name>
    <name type="common">Red flour beetle</name>
    <dbReference type="NCBI Taxonomy" id="7070"/>
    <lineage>
        <taxon>Eukaryota</taxon>
        <taxon>Metazoa</taxon>
        <taxon>Ecdysozoa</taxon>
        <taxon>Arthropoda</taxon>
        <taxon>Hexapoda</taxon>
        <taxon>Insecta</taxon>
        <taxon>Pterygota</taxon>
        <taxon>Neoptera</taxon>
        <taxon>Endopterygota</taxon>
        <taxon>Coleoptera</taxon>
        <taxon>Polyphaga</taxon>
        <taxon>Cucujiformia</taxon>
        <taxon>Tenebrionidae</taxon>
        <taxon>Tenebrionidae incertae sedis</taxon>
        <taxon>Tribolium</taxon>
    </lineage>
</organism>
<evidence type="ECO:0000313" key="3">
    <source>
        <dbReference type="EMBL" id="KYB25337.1"/>
    </source>
</evidence>
<evidence type="ECO:0000259" key="2">
    <source>
        <dbReference type="Pfam" id="PF24507"/>
    </source>
</evidence>
<dbReference type="eggNOG" id="ENOG502QSJW">
    <property type="taxonomic scope" value="Eukaryota"/>
</dbReference>
<protein>
    <submittedName>
        <fullName evidence="3">Coiled-coil domain-containing protein 108-like Protein</fullName>
    </submittedName>
</protein>
<reference evidence="3 4" key="1">
    <citation type="journal article" date="2008" name="Nature">
        <title>The genome of the model beetle and pest Tribolium castaneum.</title>
        <authorList>
            <consortium name="Tribolium Genome Sequencing Consortium"/>
            <person name="Richards S."/>
            <person name="Gibbs R.A."/>
            <person name="Weinstock G.M."/>
            <person name="Brown S.J."/>
            <person name="Denell R."/>
            <person name="Beeman R.W."/>
            <person name="Gibbs R."/>
            <person name="Beeman R.W."/>
            <person name="Brown S.J."/>
            <person name="Bucher G."/>
            <person name="Friedrich M."/>
            <person name="Grimmelikhuijzen C.J."/>
            <person name="Klingler M."/>
            <person name="Lorenzen M."/>
            <person name="Richards S."/>
            <person name="Roth S."/>
            <person name="Schroder R."/>
            <person name="Tautz D."/>
            <person name="Zdobnov E.M."/>
            <person name="Muzny D."/>
            <person name="Gibbs R.A."/>
            <person name="Weinstock G.M."/>
            <person name="Attaway T."/>
            <person name="Bell S."/>
            <person name="Buhay C.J."/>
            <person name="Chandrabose M.N."/>
            <person name="Chavez D."/>
            <person name="Clerk-Blankenburg K.P."/>
            <person name="Cree A."/>
            <person name="Dao M."/>
            <person name="Davis C."/>
            <person name="Chacko J."/>
            <person name="Dinh H."/>
            <person name="Dugan-Rocha S."/>
            <person name="Fowler G."/>
            <person name="Garner T.T."/>
            <person name="Garnes J."/>
            <person name="Gnirke A."/>
            <person name="Hawes A."/>
            <person name="Hernandez J."/>
            <person name="Hines S."/>
            <person name="Holder M."/>
            <person name="Hume J."/>
            <person name="Jhangiani S.N."/>
            <person name="Joshi V."/>
            <person name="Khan Z.M."/>
            <person name="Jackson L."/>
            <person name="Kovar C."/>
            <person name="Kowis A."/>
            <person name="Lee S."/>
            <person name="Lewis L.R."/>
            <person name="Margolis J."/>
            <person name="Morgan M."/>
            <person name="Nazareth L.V."/>
            <person name="Nguyen N."/>
            <person name="Okwuonu G."/>
            <person name="Parker D."/>
            <person name="Richards S."/>
            <person name="Ruiz S.J."/>
            <person name="Santibanez J."/>
            <person name="Savard J."/>
            <person name="Scherer S.E."/>
            <person name="Schneider B."/>
            <person name="Sodergren E."/>
            <person name="Tautz D."/>
            <person name="Vattahil S."/>
            <person name="Villasana D."/>
            <person name="White C.S."/>
            <person name="Wright R."/>
            <person name="Park Y."/>
            <person name="Beeman R.W."/>
            <person name="Lord J."/>
            <person name="Oppert B."/>
            <person name="Lorenzen M."/>
            <person name="Brown S."/>
            <person name="Wang L."/>
            <person name="Savard J."/>
            <person name="Tautz D."/>
            <person name="Richards S."/>
            <person name="Weinstock G."/>
            <person name="Gibbs R.A."/>
            <person name="Liu Y."/>
            <person name="Worley K."/>
            <person name="Weinstock G."/>
            <person name="Elsik C.G."/>
            <person name="Reese J.T."/>
            <person name="Elhaik E."/>
            <person name="Landan G."/>
            <person name="Graur D."/>
            <person name="Arensburger P."/>
            <person name="Atkinson P."/>
            <person name="Beeman R.W."/>
            <person name="Beidler J."/>
            <person name="Brown S.J."/>
            <person name="Demuth J.P."/>
            <person name="Drury D.W."/>
            <person name="Du Y.Z."/>
            <person name="Fujiwara H."/>
            <person name="Lorenzen M."/>
            <person name="Maselli V."/>
            <person name="Osanai M."/>
            <person name="Park Y."/>
            <person name="Robertson H.M."/>
            <person name="Tu Z."/>
            <person name="Wang J.J."/>
            <person name="Wang S."/>
            <person name="Richards S."/>
            <person name="Song H."/>
            <person name="Zhang L."/>
            <person name="Sodergren E."/>
            <person name="Werner D."/>
            <person name="Stanke M."/>
            <person name="Morgenstern B."/>
            <person name="Solovyev V."/>
            <person name="Kosarev P."/>
            <person name="Brown G."/>
            <person name="Chen H.C."/>
            <person name="Ermolaeva O."/>
            <person name="Hlavina W."/>
            <person name="Kapustin Y."/>
            <person name="Kiryutin B."/>
            <person name="Kitts P."/>
            <person name="Maglott D."/>
            <person name="Pruitt K."/>
            <person name="Sapojnikov V."/>
            <person name="Souvorov A."/>
            <person name="Mackey A.J."/>
            <person name="Waterhouse R.M."/>
            <person name="Wyder S."/>
            <person name="Zdobnov E.M."/>
            <person name="Zdobnov E.M."/>
            <person name="Wyder S."/>
            <person name="Kriventseva E.V."/>
            <person name="Kadowaki T."/>
            <person name="Bork P."/>
            <person name="Aranda M."/>
            <person name="Bao R."/>
            <person name="Beermann A."/>
            <person name="Berns N."/>
            <person name="Bolognesi R."/>
            <person name="Bonneton F."/>
            <person name="Bopp D."/>
            <person name="Brown S.J."/>
            <person name="Bucher G."/>
            <person name="Butts T."/>
            <person name="Chaumot A."/>
            <person name="Denell R.E."/>
            <person name="Ferrier D.E."/>
            <person name="Friedrich M."/>
            <person name="Gordon C.M."/>
            <person name="Jindra M."/>
            <person name="Klingler M."/>
            <person name="Lan Q."/>
            <person name="Lattorff H.M."/>
            <person name="Laudet V."/>
            <person name="von Levetsow C."/>
            <person name="Liu Z."/>
            <person name="Lutz R."/>
            <person name="Lynch J.A."/>
            <person name="da Fonseca R.N."/>
            <person name="Posnien N."/>
            <person name="Reuter R."/>
            <person name="Roth S."/>
            <person name="Savard J."/>
            <person name="Schinko J.B."/>
            <person name="Schmitt C."/>
            <person name="Schoppmeier M."/>
            <person name="Schroder R."/>
            <person name="Shippy T.D."/>
            <person name="Simonnet F."/>
            <person name="Marques-Souza H."/>
            <person name="Tautz D."/>
            <person name="Tomoyasu Y."/>
            <person name="Trauner J."/>
            <person name="Van der Zee M."/>
            <person name="Vervoort M."/>
            <person name="Wittkopp N."/>
            <person name="Wimmer E.A."/>
            <person name="Yang X."/>
            <person name="Jones A.K."/>
            <person name="Sattelle D.B."/>
            <person name="Ebert P.R."/>
            <person name="Nelson D."/>
            <person name="Scott J.G."/>
            <person name="Beeman R.W."/>
            <person name="Muthukrishnan S."/>
            <person name="Kramer K.J."/>
            <person name="Arakane Y."/>
            <person name="Beeman R.W."/>
            <person name="Zhu Q."/>
            <person name="Hogenkamp D."/>
            <person name="Dixit R."/>
            <person name="Oppert B."/>
            <person name="Jiang H."/>
            <person name="Zou Z."/>
            <person name="Marshall J."/>
            <person name="Elpidina E."/>
            <person name="Vinokurov K."/>
            <person name="Oppert C."/>
            <person name="Zou Z."/>
            <person name="Evans J."/>
            <person name="Lu Z."/>
            <person name="Zhao P."/>
            <person name="Sumathipala N."/>
            <person name="Altincicek B."/>
            <person name="Vilcinskas A."/>
            <person name="Williams M."/>
            <person name="Hultmark D."/>
            <person name="Hetru C."/>
            <person name="Jiang H."/>
            <person name="Grimmelikhuijzen C.J."/>
            <person name="Hauser F."/>
            <person name="Cazzamali G."/>
            <person name="Williamson M."/>
            <person name="Park Y."/>
            <person name="Li B."/>
            <person name="Tanaka Y."/>
            <person name="Predel R."/>
            <person name="Neupert S."/>
            <person name="Schachtner J."/>
            <person name="Verleyen P."/>
            <person name="Raible F."/>
            <person name="Bork P."/>
            <person name="Friedrich M."/>
            <person name="Walden K.K."/>
            <person name="Robertson H.M."/>
            <person name="Angeli S."/>
            <person name="Foret S."/>
            <person name="Bucher G."/>
            <person name="Schuetz S."/>
            <person name="Maleszka R."/>
            <person name="Wimmer E.A."/>
            <person name="Beeman R.W."/>
            <person name="Lorenzen M."/>
            <person name="Tomoyasu Y."/>
            <person name="Miller S.C."/>
            <person name="Grossmann D."/>
            <person name="Bucher G."/>
        </authorList>
    </citation>
    <scope>NUCLEOTIDE SEQUENCE [LARGE SCALE GENOMIC DNA]</scope>
    <source>
        <strain evidence="3 4">Georgia GA2</strain>
    </source>
</reference>
<dbReference type="Gene3D" id="2.60.40.10">
    <property type="entry name" value="Immunoglobulins"/>
    <property type="match status" value="2"/>
</dbReference>
<feature type="domain" description="CFAP65 fourth Ig-like" evidence="2">
    <location>
        <begin position="122"/>
        <end position="210"/>
    </location>
</feature>
<gene>
    <name evidence="3" type="primary">AUGUSTUS-3.0.2_34426</name>
    <name evidence="3" type="ORF">TcasGA2_TC034426</name>
</gene>
<dbReference type="InterPro" id="IPR008962">
    <property type="entry name" value="PapD-like_sf"/>
</dbReference>
<proteinExistence type="predicted"/>
<dbReference type="InterPro" id="IPR056305">
    <property type="entry name" value="Ig_CFAP65_10th"/>
</dbReference>
<dbReference type="Pfam" id="PF24291">
    <property type="entry name" value="Ig_CFAP65"/>
    <property type="match status" value="1"/>
</dbReference>
<dbReference type="InterPro" id="IPR052614">
    <property type="entry name" value="CFAP65"/>
</dbReference>
<dbReference type="PANTHER" id="PTHR46127:SF1">
    <property type="entry name" value="CILIA- AND FLAGELLA-ASSOCIATED PROTEIN 65"/>
    <property type="match status" value="1"/>
</dbReference>
<dbReference type="OrthoDB" id="415597at2759"/>
<dbReference type="SUPFAM" id="SSF49354">
    <property type="entry name" value="PapD-like"/>
    <property type="match status" value="1"/>
</dbReference>
<dbReference type="OMA" id="SDGWIPQ"/>
<dbReference type="PANTHER" id="PTHR46127">
    <property type="entry name" value="CILIA- AND FLAGELLA-ASSOCIATED PROTEIN 65"/>
    <property type="match status" value="1"/>
</dbReference>
<keyword evidence="4" id="KW-1185">Reference proteome</keyword>
<dbReference type="Pfam" id="PF24507">
    <property type="entry name" value="Ig_CFAP65_4th"/>
    <property type="match status" value="1"/>
</dbReference>
<sequence>MSGQVPARYNYTNYDIYFGVVPVGTTVVKPYHIRNHHNEVVSYLVTRNTRISPIYQVFDANKYETKLDPGRELVLKISYSPNIPGTKNYDYFTINDSRQNFYRLCLRGECSGPSVTTSIRHLNFHKTPNHKSVKQIFTLSNTSECLARFQFDCIRDEQGAFAVDPVEGVIKPQEHVYIEVRFCPKTFRFYSRQLACLILYHEPILINLFGVYSNIDYDLTQSPLRYYQLPYEETVSFAGYLSDSVTLKYVPPPVSFTVNYLDFGRMLPESSCQTLTTSFTNHMDKPVEVEWEQSELFRIYPEKLEIPAKMSALYECRFRPSAKCRLSSAIINGLVTWIPTEEDNPFTINVPIPVSLRFIGHSFPGKQAWIPSISIIPSTIILPLCLPNHPSWTTFMIEAHGHLPVLFKLLPPRKTNFIMKPMVGLVRTFQIIVVQLESSSTEPNSYIEKWNIQLNGHESSHPIFIKAQTDIPRVIVGYENCIKYEPMQPGTQTSLYVPLANVSCCHIQYEFLTPEFFGVVTPRGVLAPNEEVFVTCWYQSDLSQIGESNFSVNCRIRCIYKEKVLIGEPVDIPVTVFVEVVYSELCAFPSIFKCGQIEYGTTISTCFHIFNFGYSNINFKLCHDHALKDVALYPTFGRCGSREKLLVNVQFTLTNLGKRTLHIGYTNRLNEFSENAINEGTKTIFRIDYDCICATLQITDLLEHNLGGLFSHSDLWRFLRIDAINSALKETNEGEISRVDLCVPDCEMSQKLYYLVFVVKNVSNAHMRVALKRRKICDCEQRQSEESLTFRIKVYDCPHKDLFTLELANPLMPANSAQRLTLKIRHTLPDLNTLSYILEMGNERTIIFNISVNSIPPDCYALSVYQLDYRLHLGFVYIGLREAPVFAFWLYNNTSKAVPFKLDDLEITKLCNEDGFPVLKSLNSIGFVKAQSRAPLLFKFWPIEAKCYQVVVPLMLGTNPATFQIVGYGTDQIKKSEFRDVASLAQKPLYNNVVSLSVDRLVIEPLLVASSTERLFFIRNRDRNHRIQFRWKTCFIDGLVKVEPLTSDGFLEAQEAQPVIVKITSLCEPCNVRLLLCCEFVDYDQLVVYNDSATLFNERRRSSVKEFVISDEIDGKEKENNELEDIELPPKPEYFTITLPINVSVVGYSDRDICLSVESQMKQKPCDTVPINVDEFLAEYFKETEKKEKPIRPPLQEISQEEGKVKDDEPLIAEELTKNVLEHLTSDAVFCDYFREKVNIMKNEPNPLYSQIKLDGKNRRKELEKEAEKFFTQAKLSEIAEISKEAVVHSLEATFHVGPFARKHNDGFVPHDL</sequence>
<dbReference type="InterPro" id="IPR058536">
    <property type="entry name" value="Ig_CFAP65_4th"/>
</dbReference>
<accession>A0A139WBM6</accession>
<dbReference type="EMBL" id="KQ971372">
    <property type="protein sequence ID" value="KYB25337.1"/>
    <property type="molecule type" value="Genomic_DNA"/>
</dbReference>
<dbReference type="KEGG" id="tca:103314308"/>
<name>A0A139WBM6_TRICA</name>
<feature type="domain" description="CFAP65 tenth Ig-like" evidence="1">
    <location>
        <begin position="872"/>
        <end position="972"/>
    </location>
</feature>
<dbReference type="InParanoid" id="A0A139WBM6"/>
<dbReference type="Proteomes" id="UP000007266">
    <property type="component" value="Linkage group 9"/>
</dbReference>
<reference evidence="3 4" key="2">
    <citation type="journal article" date="2010" name="Nucleic Acids Res.">
        <title>BeetleBase in 2010: revisions to provide comprehensive genomic information for Tribolium castaneum.</title>
        <authorList>
            <person name="Kim H.S."/>
            <person name="Murphy T."/>
            <person name="Xia J."/>
            <person name="Caragea D."/>
            <person name="Park Y."/>
            <person name="Beeman R.W."/>
            <person name="Lorenzen M.D."/>
            <person name="Butcher S."/>
            <person name="Manak J.R."/>
            <person name="Brown S.J."/>
        </authorList>
    </citation>
    <scope>GENOME REANNOTATION</scope>
    <source>
        <strain evidence="3 4">Georgia GA2</strain>
    </source>
</reference>